<feature type="coiled-coil region" evidence="1">
    <location>
        <begin position="641"/>
        <end position="721"/>
    </location>
</feature>
<feature type="compositionally biased region" description="Low complexity" evidence="2">
    <location>
        <begin position="886"/>
        <end position="896"/>
    </location>
</feature>
<dbReference type="OrthoDB" id="7682554at2759"/>
<evidence type="ECO:0000313" key="3">
    <source>
        <dbReference type="EMBL" id="KAF7990158.1"/>
    </source>
</evidence>
<feature type="compositionally biased region" description="Acidic residues" evidence="2">
    <location>
        <begin position="1107"/>
        <end position="1120"/>
    </location>
</feature>
<feature type="compositionally biased region" description="Acidic residues" evidence="2">
    <location>
        <begin position="430"/>
        <end position="475"/>
    </location>
</feature>
<feature type="region of interest" description="Disordered" evidence="2">
    <location>
        <begin position="430"/>
        <end position="480"/>
    </location>
</feature>
<feature type="compositionally biased region" description="Low complexity" evidence="2">
    <location>
        <begin position="1186"/>
        <end position="1197"/>
    </location>
</feature>
<keyword evidence="1" id="KW-0175">Coiled coil</keyword>
<feature type="compositionally biased region" description="Polar residues" evidence="2">
    <location>
        <begin position="1148"/>
        <end position="1159"/>
    </location>
</feature>
<protein>
    <submittedName>
        <fullName evidence="3">Uncharacterized protein</fullName>
    </submittedName>
</protein>
<feature type="compositionally biased region" description="Low complexity" evidence="2">
    <location>
        <begin position="917"/>
        <end position="932"/>
    </location>
</feature>
<dbReference type="Proteomes" id="UP000639338">
    <property type="component" value="Unassembled WGS sequence"/>
</dbReference>
<name>A0A834XPE6_APHGI</name>
<evidence type="ECO:0000256" key="1">
    <source>
        <dbReference type="SAM" id="Coils"/>
    </source>
</evidence>
<proteinExistence type="predicted"/>
<feature type="compositionally biased region" description="Polar residues" evidence="2">
    <location>
        <begin position="156"/>
        <end position="173"/>
    </location>
</feature>
<reference evidence="3 4" key="1">
    <citation type="submission" date="2020-08" db="EMBL/GenBank/DDBJ databases">
        <title>Aphidius gifuensis genome sequencing and assembly.</title>
        <authorList>
            <person name="Du Z."/>
        </authorList>
    </citation>
    <scope>NUCLEOTIDE SEQUENCE [LARGE SCALE GENOMIC DNA]</scope>
    <source>
        <strain evidence="3">YNYX2018</strain>
        <tissue evidence="3">Adults</tissue>
    </source>
</reference>
<accession>A0A834XPE6</accession>
<feature type="compositionally biased region" description="Basic and acidic residues" evidence="2">
    <location>
        <begin position="87"/>
        <end position="96"/>
    </location>
</feature>
<evidence type="ECO:0000256" key="2">
    <source>
        <dbReference type="SAM" id="MobiDB-lite"/>
    </source>
</evidence>
<organism evidence="3 4">
    <name type="scientific">Aphidius gifuensis</name>
    <name type="common">Parasitoid wasp</name>
    <dbReference type="NCBI Taxonomy" id="684658"/>
    <lineage>
        <taxon>Eukaryota</taxon>
        <taxon>Metazoa</taxon>
        <taxon>Ecdysozoa</taxon>
        <taxon>Arthropoda</taxon>
        <taxon>Hexapoda</taxon>
        <taxon>Insecta</taxon>
        <taxon>Pterygota</taxon>
        <taxon>Neoptera</taxon>
        <taxon>Endopterygota</taxon>
        <taxon>Hymenoptera</taxon>
        <taxon>Apocrita</taxon>
        <taxon>Ichneumonoidea</taxon>
        <taxon>Braconidae</taxon>
        <taxon>Aphidiinae</taxon>
        <taxon>Aphidius</taxon>
    </lineage>
</organism>
<feature type="region of interest" description="Disordered" evidence="2">
    <location>
        <begin position="1"/>
        <end position="66"/>
    </location>
</feature>
<dbReference type="EMBL" id="JACMRX010000005">
    <property type="protein sequence ID" value="KAF7990158.1"/>
    <property type="molecule type" value="Genomic_DNA"/>
</dbReference>
<feature type="compositionally biased region" description="Low complexity" evidence="2">
    <location>
        <begin position="120"/>
        <end position="155"/>
    </location>
</feature>
<evidence type="ECO:0000313" key="4">
    <source>
        <dbReference type="Proteomes" id="UP000639338"/>
    </source>
</evidence>
<feature type="region of interest" description="Disordered" evidence="2">
    <location>
        <begin position="863"/>
        <end position="932"/>
    </location>
</feature>
<feature type="compositionally biased region" description="Low complexity" evidence="2">
    <location>
        <begin position="193"/>
        <end position="215"/>
    </location>
</feature>
<feature type="region of interest" description="Disordered" evidence="2">
    <location>
        <begin position="1378"/>
        <end position="1422"/>
    </location>
</feature>
<sequence>MAQSEDAEPPTIEENVDKPASKTTSQDIINDDDDDDKKTTTISDNNANDNSQIINTSNDSMIEDETMPSLVSITSFSSGIISSKQENQIDHNDKKNVNCHNDNDDDDDDNNDIEALPEGISSSSPSNNNNNNTDIDIDIENITKTNKISSSSSSSNETTVRSLNAQKTSSTPAPNVIPIKQNLQPDLQSEKLTFTNDDNNQKNNKIKAATTTTTTEENECVEIVSSDSEVENQQDSENDDDDNMSSGRRNFIAREEDDESDNADNERYYSDEIDSTESIGDDNESDRSDDMDDMDDYGGIDHFDQSSYDGTVGHEKLLKSYTHDDKERAKSLQDLFSPEKLRSNGVSGANKRKYHHHLHQDLLIHPAKKIQQINSFYDDQNDENIEKNIKQIQNNEEKIINYHKKQKIDEKKYTHADVVVDDDDDDVVEEVEEVEDLDNNEEDEHEHDDEDEDDDDEEEDYNDEDDDDDDDDNDNDHDALHHKNSIYNRLMNKNNIELIPINKNNQDREQHVEVATAAAAADDDDDDIIIDDQPFNNDCNNKPHEIQTMSTVTIETSQNFITQSSSHLDFMMANKCNDEFIINNTEIPNVEEIAIEDIAMETTDDPMTTTTQLLNSQMEFKIDNVMSLGSQSIDNNETVVQNNNNNNLSLYEAQIQQLTQQNDNLKKCLNDTNNEYKLQLSNINNKYKIQVDENNKLNDQIKELQKLLSEAEKNISNLNKKTKMIDFTIQTQIDENINKIDKTKIVSNVNEDGGTSIKSVTSTNEQWTNIDCNSPVVSLKAPNVDDLLNNTDDNSFIIGGSSGVAGNGPTINKNKQLSNAFFTSSRILETLANITQGRHDPAKIHLNNSNNINNCSIDSDTATTTTTTTPQHQGQLNSLLVDDSTNARNNNYFNNNKSTSRKRKAESPLTFDNSYSDDNNINNNINNNNDNNCTPSFKIPSLIPDHYRRAFNSSSNADGLGVGGGGGGDCAHNKNDNEKINKNNNNNETGSSEELLIGDGIKCFVYQDDNDDEERSFLIQAEEPLQMNNKNGIVRQCGPFLLKNIEVRMSEVNGTINIWGKEIKTANNTTTTDVDENLINYGYDLDLDHDDYSGDYHHHHHHHNYDNDDDDEEEEEDDEEEALLQQQYDGCSMEFNNDRLWKQTPSKKMTNSFSCSTSKKMMMPPLSRASPTPAKRRRMSRDSFDQQHQQQQQIKLNQQRRREQMTNRFGSMPNLDCNSTSQYNYNIQQQQKFMNIQRAHQKAYGPINANSHKKSNSCSNYDNDGVNVSTKNYLPHGNKVHGSPGHCLHSNKHRENPIESNYLGDNDPLIYSGKSCSIASDIKQRRVRGKKVCGILMDFIKGCGPCKNPSLAGHDNDQQHYKQTEPMAVPNIRITSATGLSNNKHSRNNNNNTETSSSSLSSSQQQQQQQQQQQSSCNNPRTKPINIAEITKQIQAFQDDMEKMRSKSNVFLDIFKDLQGTDAN</sequence>
<feature type="compositionally biased region" description="Acidic residues" evidence="2">
    <location>
        <begin position="103"/>
        <end position="112"/>
    </location>
</feature>
<feature type="region of interest" description="Disordered" evidence="2">
    <location>
        <begin position="1097"/>
        <end position="1120"/>
    </location>
</feature>
<feature type="region of interest" description="Disordered" evidence="2">
    <location>
        <begin position="1148"/>
        <end position="1203"/>
    </location>
</feature>
<gene>
    <name evidence="3" type="ORF">HCN44_009893</name>
</gene>
<feature type="compositionally biased region" description="Polar residues" evidence="2">
    <location>
        <begin position="47"/>
        <end position="60"/>
    </location>
</feature>
<feature type="region of interest" description="Disordered" evidence="2">
    <location>
        <begin position="973"/>
        <end position="992"/>
    </location>
</feature>
<feature type="compositionally biased region" description="Low complexity" evidence="2">
    <location>
        <begin position="1388"/>
        <end position="1416"/>
    </location>
</feature>
<feature type="compositionally biased region" description="Polar residues" evidence="2">
    <location>
        <begin position="181"/>
        <end position="192"/>
    </location>
</feature>
<comment type="caution">
    <text evidence="3">The sequence shown here is derived from an EMBL/GenBank/DDBJ whole genome shotgun (WGS) entry which is preliminary data.</text>
</comment>
<keyword evidence="4" id="KW-1185">Reference proteome</keyword>
<feature type="compositionally biased region" description="Acidic residues" evidence="2">
    <location>
        <begin position="271"/>
        <end position="298"/>
    </location>
</feature>
<feature type="region of interest" description="Disordered" evidence="2">
    <location>
        <begin position="82"/>
        <end position="308"/>
    </location>
</feature>
<feature type="compositionally biased region" description="Acidic residues" evidence="2">
    <location>
        <begin position="228"/>
        <end position="243"/>
    </location>
</feature>